<reference evidence="1" key="2">
    <citation type="submission" date="2020-02" db="EMBL/GenBank/DDBJ databases">
        <authorList>
            <consortium name="NCBI Pathogen Detection Project"/>
        </authorList>
    </citation>
    <scope>NUCLEOTIDE SEQUENCE</scope>
    <source>
        <strain evidence="1">MA.1102R13883</strain>
    </source>
</reference>
<dbReference type="AlphaFoldDB" id="A0A765J6U3"/>
<protein>
    <submittedName>
        <fullName evidence="1">AlpA family phage regulatory protein</fullName>
    </submittedName>
</protein>
<accession>A0A765J6U3</accession>
<organism evidence="1">
    <name type="scientific">Salmonella enterica</name>
    <name type="common">Salmonella choleraesuis</name>
    <dbReference type="NCBI Taxonomy" id="28901"/>
    <lineage>
        <taxon>Bacteria</taxon>
        <taxon>Pseudomonadati</taxon>
        <taxon>Pseudomonadota</taxon>
        <taxon>Gammaproteobacteria</taxon>
        <taxon>Enterobacterales</taxon>
        <taxon>Enterobacteriaceae</taxon>
        <taxon>Salmonella</taxon>
    </lineage>
</organism>
<gene>
    <name evidence="1" type="ORF">G8Q02_002081</name>
</gene>
<dbReference type="Pfam" id="PF05930">
    <property type="entry name" value="Phage_AlpA"/>
    <property type="match status" value="1"/>
</dbReference>
<evidence type="ECO:0000313" key="1">
    <source>
        <dbReference type="EMBL" id="HAG5538307.1"/>
    </source>
</evidence>
<dbReference type="InterPro" id="IPR010260">
    <property type="entry name" value="AlpA"/>
</dbReference>
<dbReference type="EMBL" id="DAAYSE010000004">
    <property type="protein sequence ID" value="HAG5538307.1"/>
    <property type="molecule type" value="Genomic_DNA"/>
</dbReference>
<comment type="caution">
    <text evidence="1">The sequence shown here is derived from an EMBL/GenBank/DDBJ whole genome shotgun (WGS) entry which is preliminary data.</text>
</comment>
<proteinExistence type="predicted"/>
<dbReference type="Gene3D" id="1.10.238.160">
    <property type="match status" value="1"/>
</dbReference>
<name>A0A765J6U3_SALER</name>
<reference evidence="1" key="1">
    <citation type="journal article" date="2018" name="Genome Biol.">
        <title>SKESA: strategic k-mer extension for scrupulous assemblies.</title>
        <authorList>
            <person name="Souvorov A."/>
            <person name="Agarwala R."/>
            <person name="Lipman D.J."/>
        </authorList>
    </citation>
    <scope>NUCLEOTIDE SEQUENCE</scope>
    <source>
        <strain evidence="1">MA.1102R13883</strain>
    </source>
</reference>
<sequence>MEHLNNQNDNPNLIPAREVLKRVHRSKSWLYTRLSKGEFPNPVRVGDRAISFVESEVDEWIRKHITEARVEYK</sequence>